<comment type="caution">
    <text evidence="1">The sequence shown here is derived from an EMBL/GenBank/DDBJ whole genome shotgun (WGS) entry which is preliminary data.</text>
</comment>
<protein>
    <submittedName>
        <fullName evidence="1">Uncharacterized protein</fullName>
    </submittedName>
</protein>
<dbReference type="Proteomes" id="UP000061348">
    <property type="component" value="Unassembled WGS sequence"/>
</dbReference>
<sequence>MYPTAVFVVGGCDFHHHIAELFAGSHAAEGVAVQWQGMVVAIAQGKAFGVRLGIGAQFLDLADPMHGQRRFIGPENGLVDLGQNHTVGQSRDDGLQLAAVGFFGENILGHNVSD</sequence>
<evidence type="ECO:0000313" key="2">
    <source>
        <dbReference type="Proteomes" id="UP000061348"/>
    </source>
</evidence>
<accession>A0A109LHA7</accession>
<dbReference type="EMBL" id="LCYA01000070">
    <property type="protein sequence ID" value="KWV87638.1"/>
    <property type="molecule type" value="Genomic_DNA"/>
</dbReference>
<name>A0A109LHA7_PSEFL</name>
<gene>
    <name evidence="1" type="ORF">PFLmoz3_02721</name>
</gene>
<evidence type="ECO:0000313" key="1">
    <source>
        <dbReference type="EMBL" id="KWV87638.1"/>
    </source>
</evidence>
<proteinExistence type="predicted"/>
<dbReference type="AlphaFoldDB" id="A0A109LHA7"/>
<organism evidence="1 2">
    <name type="scientific">Pseudomonas fluorescens</name>
    <dbReference type="NCBI Taxonomy" id="294"/>
    <lineage>
        <taxon>Bacteria</taxon>
        <taxon>Pseudomonadati</taxon>
        <taxon>Pseudomonadota</taxon>
        <taxon>Gammaproteobacteria</taxon>
        <taxon>Pseudomonadales</taxon>
        <taxon>Pseudomonadaceae</taxon>
        <taxon>Pseudomonas</taxon>
    </lineage>
</organism>
<reference evidence="1 2" key="1">
    <citation type="submission" date="2015-05" db="EMBL/GenBank/DDBJ databases">
        <title>A genomic and transcriptomic approach to investigate the blue pigment phenotype in Pseudomonas fluorescens.</title>
        <authorList>
            <person name="Andreani N.A."/>
            <person name="Cardazzo B."/>
        </authorList>
    </citation>
    <scope>NUCLEOTIDE SEQUENCE [LARGE SCALE GENOMIC DNA]</scope>
    <source>
        <strain evidence="1 2">Ps_22</strain>
    </source>
</reference>